<evidence type="ECO:0000259" key="6">
    <source>
        <dbReference type="Pfam" id="PF17188"/>
    </source>
</evidence>
<evidence type="ECO:0000313" key="7">
    <source>
        <dbReference type="EMBL" id="SEF91614.1"/>
    </source>
</evidence>
<feature type="domain" description="MucB/RseB N-terminal" evidence="5">
    <location>
        <begin position="33"/>
        <end position="206"/>
    </location>
</feature>
<dbReference type="Pfam" id="PF03888">
    <property type="entry name" value="MucB_RseB"/>
    <property type="match status" value="1"/>
</dbReference>
<feature type="domain" description="MucB/RseB C-terminal" evidence="6">
    <location>
        <begin position="228"/>
        <end position="325"/>
    </location>
</feature>
<dbReference type="Gene3D" id="2.50.20.10">
    <property type="entry name" value="Lipoprotein localisation LolA/LolB/LppX"/>
    <property type="match status" value="1"/>
</dbReference>
<dbReference type="AlphaFoldDB" id="A0A1H5VWJ7"/>
<name>A0A1H5VWJ7_9PROT</name>
<dbReference type="PANTHER" id="PTHR38782:SF1">
    <property type="entry name" value="SIGMA-E FACTOR REGULATORY PROTEIN RSEB"/>
    <property type="match status" value="1"/>
</dbReference>
<dbReference type="GO" id="GO:0030288">
    <property type="term" value="C:outer membrane-bounded periplasmic space"/>
    <property type="evidence" value="ECO:0007669"/>
    <property type="project" value="TreeGrafter"/>
</dbReference>
<dbReference type="CDD" id="cd16327">
    <property type="entry name" value="RseB"/>
    <property type="match status" value="1"/>
</dbReference>
<dbReference type="Gene3D" id="3.30.200.100">
    <property type="entry name" value="MucB/RseB, C-terminal domain"/>
    <property type="match status" value="1"/>
</dbReference>
<comment type="similarity">
    <text evidence="2">Belongs to the RseB family.</text>
</comment>
<dbReference type="GO" id="GO:0045152">
    <property type="term" value="F:antisigma factor binding"/>
    <property type="evidence" value="ECO:0007669"/>
    <property type="project" value="TreeGrafter"/>
</dbReference>
<keyword evidence="4" id="KW-0574">Periplasm</keyword>
<dbReference type="PIRSF" id="PIRSF005427">
    <property type="entry name" value="RseB"/>
    <property type="match status" value="1"/>
</dbReference>
<evidence type="ECO:0000256" key="1">
    <source>
        <dbReference type="ARBA" id="ARBA00004418"/>
    </source>
</evidence>
<proteinExistence type="inferred from homology"/>
<evidence type="ECO:0000313" key="8">
    <source>
        <dbReference type="Proteomes" id="UP000236753"/>
    </source>
</evidence>
<evidence type="ECO:0000259" key="5">
    <source>
        <dbReference type="Pfam" id="PF03888"/>
    </source>
</evidence>
<dbReference type="InterPro" id="IPR033436">
    <property type="entry name" value="MucB/RseB_C"/>
</dbReference>
<protein>
    <submittedName>
        <fullName evidence="7">Sigma E regulatory protein, MucB/RseB</fullName>
    </submittedName>
</protein>
<dbReference type="InterPro" id="IPR033434">
    <property type="entry name" value="MucB/RseB_N"/>
</dbReference>
<dbReference type="PANTHER" id="PTHR38782">
    <property type="match status" value="1"/>
</dbReference>
<dbReference type="EMBL" id="FNUX01000015">
    <property type="protein sequence ID" value="SEF91614.1"/>
    <property type="molecule type" value="Genomic_DNA"/>
</dbReference>
<dbReference type="InterPro" id="IPR038484">
    <property type="entry name" value="MucB/RseB_C_sf"/>
</dbReference>
<dbReference type="Pfam" id="PF17188">
    <property type="entry name" value="MucB_RseB_C"/>
    <property type="match status" value="1"/>
</dbReference>
<organism evidence="7 8">
    <name type="scientific">Nitrosomonas ureae</name>
    <dbReference type="NCBI Taxonomy" id="44577"/>
    <lineage>
        <taxon>Bacteria</taxon>
        <taxon>Pseudomonadati</taxon>
        <taxon>Pseudomonadota</taxon>
        <taxon>Betaproteobacteria</taxon>
        <taxon>Nitrosomonadales</taxon>
        <taxon>Nitrosomonadaceae</taxon>
        <taxon>Nitrosomonas</taxon>
    </lineage>
</organism>
<dbReference type="InterPro" id="IPR005588">
    <property type="entry name" value="MucB_RseB"/>
</dbReference>
<evidence type="ECO:0000256" key="2">
    <source>
        <dbReference type="ARBA" id="ARBA00008150"/>
    </source>
</evidence>
<evidence type="ECO:0000256" key="4">
    <source>
        <dbReference type="ARBA" id="ARBA00022764"/>
    </source>
</evidence>
<reference evidence="7 8" key="1">
    <citation type="submission" date="2016-10" db="EMBL/GenBank/DDBJ databases">
        <authorList>
            <person name="de Groot N.N."/>
        </authorList>
    </citation>
    <scope>NUCLEOTIDE SEQUENCE [LARGE SCALE GENOMIC DNA]</scope>
    <source>
        <strain evidence="7 8">Nm13</strain>
    </source>
</reference>
<sequence length="329" mass="37631">MISRHSIISLLCFLAFDIQVVLAQELPRSSEGALEWLKKMAEAPRRHNYSGVFIYYADSHIEASRIVHKNDQAGEHERIEVLDGPPRIVLRTNDEMKCYLPESKRIYTEKRWFRKFFPDILPQPFGNLDENYYIKEVKRERIIDHESQIISLIPRDSLRHGHQFWIDTQTGLLLKSAIMDSGQIIEQFAFAQLEINGEIQSDLLKPNSFMAQDGWKVTNLLTSVISEGELKWQINDLPSGFRKLVEVKRNLTEKPVFVDHIALSDGLATVSVFIESMAEDTPTPTSGFFTDRGAINIYVRVLEGNKITTIGEAPMETIKLIGDSVIKIN</sequence>
<accession>A0A1H5VWJ7</accession>
<dbReference type="GO" id="GO:0032885">
    <property type="term" value="P:regulation of polysaccharide biosynthetic process"/>
    <property type="evidence" value="ECO:0007669"/>
    <property type="project" value="TreeGrafter"/>
</dbReference>
<evidence type="ECO:0000256" key="3">
    <source>
        <dbReference type="ARBA" id="ARBA00022729"/>
    </source>
</evidence>
<keyword evidence="3" id="KW-0732">Signal</keyword>
<gene>
    <name evidence="7" type="ORF">SAMN05216334_11513</name>
</gene>
<comment type="subcellular location">
    <subcellularLocation>
        <location evidence="1">Periplasm</location>
    </subcellularLocation>
</comment>
<dbReference type="RefSeq" id="WP_103966742.1">
    <property type="nucleotide sequence ID" value="NZ_FNUX01000015.1"/>
</dbReference>
<dbReference type="OrthoDB" id="7067274at2"/>
<dbReference type="Proteomes" id="UP000236753">
    <property type="component" value="Unassembled WGS sequence"/>
</dbReference>